<organism evidence="1 2">
    <name type="scientific">Phytophthora nicotianae P10297</name>
    <dbReference type="NCBI Taxonomy" id="1317064"/>
    <lineage>
        <taxon>Eukaryota</taxon>
        <taxon>Sar</taxon>
        <taxon>Stramenopiles</taxon>
        <taxon>Oomycota</taxon>
        <taxon>Peronosporomycetes</taxon>
        <taxon>Peronosporales</taxon>
        <taxon>Peronosporaceae</taxon>
        <taxon>Phytophthora</taxon>
    </lineage>
</organism>
<dbReference type="Proteomes" id="UP000018948">
    <property type="component" value="Unassembled WGS sequence"/>
</dbReference>
<evidence type="ECO:0000313" key="2">
    <source>
        <dbReference type="Proteomes" id="UP000018948"/>
    </source>
</evidence>
<protein>
    <recommendedName>
        <fullName evidence="3">PiggyBac transposable element-derived protein domain-containing protein</fullName>
    </recommendedName>
</protein>
<gene>
    <name evidence="1" type="ORF">F442_21160</name>
</gene>
<name>W2Y535_PHYNI</name>
<accession>W2Y535</accession>
<sequence>MESSCANGSKMYALCWNDRKPKTITSNRGTTLPGSDSVRVRHRRVDTGGEIRTERYEKRIPRPYMVEIFFRYFSTIDVHDHYRQGSLEMERQWLTHSWAHRIFATTLGMVIVDSYLAYQHETKSNNIVACSTVAFDEFASRLAHQLNFNDYLAGSVRRDGNADGDIDDVSVPSTRF</sequence>
<dbReference type="PANTHER" id="PTHR46599:SF3">
    <property type="entry name" value="PIGGYBAC TRANSPOSABLE ELEMENT-DERIVED PROTEIN 4"/>
    <property type="match status" value="1"/>
</dbReference>
<dbReference type="PANTHER" id="PTHR46599">
    <property type="entry name" value="PIGGYBAC TRANSPOSABLE ELEMENT-DERIVED PROTEIN 4"/>
    <property type="match status" value="1"/>
</dbReference>
<dbReference type="EMBL" id="ANIY01004393">
    <property type="protein sequence ID" value="ETP29733.1"/>
    <property type="molecule type" value="Genomic_DNA"/>
</dbReference>
<comment type="caution">
    <text evidence="1">The sequence shown here is derived from an EMBL/GenBank/DDBJ whole genome shotgun (WGS) entry which is preliminary data.</text>
</comment>
<reference evidence="1 2" key="1">
    <citation type="submission" date="2013-11" db="EMBL/GenBank/DDBJ databases">
        <title>The Genome Sequence of Phytophthora parasitica P10297.</title>
        <authorList>
            <consortium name="The Broad Institute Genomics Platform"/>
            <person name="Russ C."/>
            <person name="Tyler B."/>
            <person name="Panabieres F."/>
            <person name="Shan W."/>
            <person name="Tripathy S."/>
            <person name="Grunwald N."/>
            <person name="Machado M."/>
            <person name="Johnson C.S."/>
            <person name="Walker B."/>
            <person name="Young S.K."/>
            <person name="Zeng Q."/>
            <person name="Gargeya S."/>
            <person name="Fitzgerald M."/>
            <person name="Haas B."/>
            <person name="Abouelleil A."/>
            <person name="Allen A.W."/>
            <person name="Alvarado L."/>
            <person name="Arachchi H.M."/>
            <person name="Berlin A.M."/>
            <person name="Chapman S.B."/>
            <person name="Gainer-Dewar J."/>
            <person name="Goldberg J."/>
            <person name="Griggs A."/>
            <person name="Gujja S."/>
            <person name="Hansen M."/>
            <person name="Howarth C."/>
            <person name="Imamovic A."/>
            <person name="Ireland A."/>
            <person name="Larimer J."/>
            <person name="McCowan C."/>
            <person name="Murphy C."/>
            <person name="Pearson M."/>
            <person name="Poon T.W."/>
            <person name="Priest M."/>
            <person name="Roberts A."/>
            <person name="Saif S."/>
            <person name="Shea T."/>
            <person name="Sisk P."/>
            <person name="Sykes S."/>
            <person name="Wortman J."/>
            <person name="Nusbaum C."/>
            <person name="Birren B."/>
        </authorList>
    </citation>
    <scope>NUCLEOTIDE SEQUENCE [LARGE SCALE GENOMIC DNA]</scope>
    <source>
        <strain evidence="1 2">P10297</strain>
    </source>
</reference>
<proteinExistence type="predicted"/>
<dbReference type="AlphaFoldDB" id="W2Y535"/>
<evidence type="ECO:0008006" key="3">
    <source>
        <dbReference type="Google" id="ProtNLM"/>
    </source>
</evidence>
<evidence type="ECO:0000313" key="1">
    <source>
        <dbReference type="EMBL" id="ETP29733.1"/>
    </source>
</evidence>